<organism evidence="1 2">
    <name type="scientific">Oceanospirillum sediminis</name>
    <dbReference type="NCBI Taxonomy" id="2760088"/>
    <lineage>
        <taxon>Bacteria</taxon>
        <taxon>Pseudomonadati</taxon>
        <taxon>Pseudomonadota</taxon>
        <taxon>Gammaproteobacteria</taxon>
        <taxon>Oceanospirillales</taxon>
        <taxon>Oceanospirillaceae</taxon>
        <taxon>Oceanospirillum</taxon>
    </lineage>
</organism>
<reference evidence="1 2" key="1">
    <citation type="submission" date="2020-08" db="EMBL/GenBank/DDBJ databases">
        <title>Oceanospirillum sp. nov. isolated from marine sediment.</title>
        <authorList>
            <person name="Ji X."/>
        </authorList>
    </citation>
    <scope>NUCLEOTIDE SEQUENCE [LARGE SCALE GENOMIC DNA]</scope>
    <source>
        <strain evidence="1 2">D5</strain>
    </source>
</reference>
<sequence>MRLINRWPEATDFELPKNTVQEMMNLITEPFDSEHEAKALWRQLGTALIVIDPDDTTEVLEAFSDRLVEQIRFALQYPETDDALANDYQLILSISIIVGAELIPPF</sequence>
<keyword evidence="2" id="KW-1185">Reference proteome</keyword>
<evidence type="ECO:0000313" key="2">
    <source>
        <dbReference type="Proteomes" id="UP000565262"/>
    </source>
</evidence>
<dbReference type="Proteomes" id="UP000565262">
    <property type="component" value="Unassembled WGS sequence"/>
</dbReference>
<dbReference type="RefSeq" id="WP_182807360.1">
    <property type="nucleotide sequence ID" value="NZ_JACJFM010000003.1"/>
</dbReference>
<evidence type="ECO:0000313" key="1">
    <source>
        <dbReference type="EMBL" id="MBB1485569.1"/>
    </source>
</evidence>
<comment type="caution">
    <text evidence="1">The sequence shown here is derived from an EMBL/GenBank/DDBJ whole genome shotgun (WGS) entry which is preliminary data.</text>
</comment>
<proteinExistence type="predicted"/>
<dbReference type="AlphaFoldDB" id="A0A839IM38"/>
<protein>
    <submittedName>
        <fullName evidence="1">Uncharacterized protein</fullName>
    </submittedName>
</protein>
<accession>A0A839IM38</accession>
<gene>
    <name evidence="1" type="ORF">H4O21_02960</name>
</gene>
<dbReference type="EMBL" id="JACJFM010000003">
    <property type="protein sequence ID" value="MBB1485569.1"/>
    <property type="molecule type" value="Genomic_DNA"/>
</dbReference>
<name>A0A839IM38_9GAMM</name>